<dbReference type="Proteomes" id="UP001145742">
    <property type="component" value="Unassembled WGS sequence"/>
</dbReference>
<protein>
    <submittedName>
        <fullName evidence="1">Rna-directed dna polymerase from mobile element jockey-like</fullName>
    </submittedName>
</protein>
<dbReference type="PANTHER" id="PTHR33332">
    <property type="entry name" value="REVERSE TRANSCRIPTASE DOMAIN-CONTAINING PROTEIN"/>
    <property type="match status" value="1"/>
</dbReference>
<comment type="caution">
    <text evidence="1">The sequence shown here is derived from an EMBL/GenBank/DDBJ whole genome shotgun (WGS) entry which is preliminary data.</text>
</comment>
<sequence length="346" mass="38670">MGDNFLSHMIDSLTRGNVILDLIVINISELTRDVRIGSHIGCSGHASVEFTILRNMGNDPGNYQSHFCAWEDHETDLLEALVRHTAGREVIQDSQHGFTKGKSCLTYLVAFYDGVTTSVDKGRATDVIYLDFCKAFDTVKKLILLPRLETDGFNRWTVRWIRNWLDGCIQRAVVKGLEFQWASVMRGVLLYWDQFNIFINDKGIECTPNKFADDILSGAVDTPGGQDASRGTRTGLRSGPMGISCSLTRPSPRCCTWAWETRLGDEWIKSSPAETDLAGLVDERLDMTCQCSLAAQKVNHTQGCIQSSKASRSRETILPLYSSLGKCHLKLWGPQDRKDMALLQQA</sequence>
<evidence type="ECO:0000313" key="2">
    <source>
        <dbReference type="Proteomes" id="UP001145742"/>
    </source>
</evidence>
<keyword evidence="2" id="KW-1185">Reference proteome</keyword>
<name>A0ABQ9D613_9PASS</name>
<reference evidence="1" key="1">
    <citation type="submission" date="2019-10" db="EMBL/GenBank/DDBJ databases">
        <authorList>
            <person name="Soares A.E.R."/>
            <person name="Aleixo A."/>
            <person name="Schneider P."/>
            <person name="Miyaki C.Y."/>
            <person name="Schneider M.P."/>
            <person name="Mello C."/>
            <person name="Vasconcelos A.T.R."/>
        </authorList>
    </citation>
    <scope>NUCLEOTIDE SEQUENCE</scope>
    <source>
        <tissue evidence="1">Muscle</tissue>
    </source>
</reference>
<dbReference type="EMBL" id="WHWB01033911">
    <property type="protein sequence ID" value="KAJ7415769.1"/>
    <property type="molecule type" value="Genomic_DNA"/>
</dbReference>
<gene>
    <name evidence="1" type="ORF">WISP_76249</name>
</gene>
<organism evidence="1 2">
    <name type="scientific">Willisornis vidua</name>
    <name type="common">Xingu scale-backed antbird</name>
    <dbReference type="NCBI Taxonomy" id="1566151"/>
    <lineage>
        <taxon>Eukaryota</taxon>
        <taxon>Metazoa</taxon>
        <taxon>Chordata</taxon>
        <taxon>Craniata</taxon>
        <taxon>Vertebrata</taxon>
        <taxon>Euteleostomi</taxon>
        <taxon>Archelosauria</taxon>
        <taxon>Archosauria</taxon>
        <taxon>Dinosauria</taxon>
        <taxon>Saurischia</taxon>
        <taxon>Theropoda</taxon>
        <taxon>Coelurosauria</taxon>
        <taxon>Aves</taxon>
        <taxon>Neognathae</taxon>
        <taxon>Neoaves</taxon>
        <taxon>Telluraves</taxon>
        <taxon>Australaves</taxon>
        <taxon>Passeriformes</taxon>
        <taxon>Thamnophilidae</taxon>
        <taxon>Willisornis</taxon>
    </lineage>
</organism>
<proteinExistence type="predicted"/>
<accession>A0ABQ9D613</accession>
<evidence type="ECO:0000313" key="1">
    <source>
        <dbReference type="EMBL" id="KAJ7415769.1"/>
    </source>
</evidence>